<keyword evidence="2" id="KW-1185">Reference proteome</keyword>
<dbReference type="AlphaFoldDB" id="A0A328AJL5"/>
<name>A0A328AJL5_9CAUL</name>
<evidence type="ECO:0000313" key="1">
    <source>
        <dbReference type="EMBL" id="RAK54615.1"/>
    </source>
</evidence>
<dbReference type="EMBL" id="QFYQ01000001">
    <property type="protein sequence ID" value="RAK54615.1"/>
    <property type="molecule type" value="Genomic_DNA"/>
</dbReference>
<comment type="caution">
    <text evidence="1">The sequence shown here is derived from an EMBL/GenBank/DDBJ whole genome shotgun (WGS) entry which is preliminary data.</text>
</comment>
<dbReference type="Proteomes" id="UP000249254">
    <property type="component" value="Unassembled WGS sequence"/>
</dbReference>
<dbReference type="OrthoDB" id="9814981at2"/>
<dbReference type="Pfam" id="PF20370">
    <property type="entry name" value="DUF6665"/>
    <property type="match status" value="1"/>
</dbReference>
<accession>A0A328AJL5</accession>
<reference evidence="2" key="1">
    <citation type="submission" date="2018-05" db="EMBL/GenBank/DDBJ databases">
        <authorList>
            <person name="Li X."/>
        </authorList>
    </citation>
    <scope>NUCLEOTIDE SEQUENCE [LARGE SCALE GENOMIC DNA]</scope>
    <source>
        <strain evidence="2">LX32</strain>
    </source>
</reference>
<proteinExistence type="predicted"/>
<organism evidence="1 2">
    <name type="scientific">Phenylobacterium soli</name>
    <dbReference type="NCBI Taxonomy" id="2170551"/>
    <lineage>
        <taxon>Bacteria</taxon>
        <taxon>Pseudomonadati</taxon>
        <taxon>Pseudomonadota</taxon>
        <taxon>Alphaproteobacteria</taxon>
        <taxon>Caulobacterales</taxon>
        <taxon>Caulobacteraceae</taxon>
        <taxon>Phenylobacterium</taxon>
    </lineage>
</organism>
<sequence length="106" mass="11463">MSLRLPSLTKRLRIQTGEAVLQYELMEEQAHALGRSGKKVEAALAALKAHDDAGGRAEARGPLLKAAADAVWGFLVQREAMGLRDRAAVVAQYGIPKEVLNRMGAR</sequence>
<protein>
    <submittedName>
        <fullName evidence="1">Uncharacterized protein</fullName>
    </submittedName>
</protein>
<dbReference type="InterPro" id="IPR046606">
    <property type="entry name" value="DUF6665"/>
</dbReference>
<dbReference type="RefSeq" id="WP_111528366.1">
    <property type="nucleotide sequence ID" value="NZ_JBHRSG010000004.1"/>
</dbReference>
<gene>
    <name evidence="1" type="ORF">DJ017_08815</name>
</gene>
<evidence type="ECO:0000313" key="2">
    <source>
        <dbReference type="Proteomes" id="UP000249254"/>
    </source>
</evidence>